<dbReference type="Gene3D" id="3.10.490.10">
    <property type="entry name" value="Gamma-glutamyl cyclotransferase-like"/>
    <property type="match status" value="1"/>
</dbReference>
<dbReference type="HOGENOM" id="CLU_048475_1_0_1"/>
<proteinExistence type="predicted"/>
<evidence type="ECO:0000256" key="2">
    <source>
        <dbReference type="ARBA" id="ARBA00023239"/>
    </source>
</evidence>
<evidence type="ECO:0000256" key="5">
    <source>
        <dbReference type="SAM" id="MobiDB-lite"/>
    </source>
</evidence>
<evidence type="ECO:0000256" key="1">
    <source>
        <dbReference type="ARBA" id="ARBA00012346"/>
    </source>
</evidence>
<dbReference type="EC" id="4.3.2.9" evidence="1"/>
<evidence type="ECO:0000256" key="3">
    <source>
        <dbReference type="PIRSR" id="PIRSR617939-1"/>
    </source>
</evidence>
<dbReference type="AlphaFoldDB" id="C1GAK6"/>
<evidence type="ECO:0000313" key="7">
    <source>
        <dbReference type="Proteomes" id="UP000001628"/>
    </source>
</evidence>
<evidence type="ECO:0000313" key="6">
    <source>
        <dbReference type="EMBL" id="EEH48208.2"/>
    </source>
</evidence>
<dbReference type="OrthoDB" id="2924818at2759"/>
<feature type="active site" description="Proton acceptor" evidence="3">
    <location>
        <position position="224"/>
    </location>
</feature>
<dbReference type="CDD" id="cd06661">
    <property type="entry name" value="GGCT_like"/>
    <property type="match status" value="1"/>
</dbReference>
<dbReference type="GO" id="GO:0003839">
    <property type="term" value="F:gamma-glutamylcyclotransferase activity"/>
    <property type="evidence" value="ECO:0007669"/>
    <property type="project" value="UniProtKB-EC"/>
</dbReference>
<feature type="region of interest" description="Disordered" evidence="5">
    <location>
        <begin position="225"/>
        <end position="248"/>
    </location>
</feature>
<gene>
    <name evidence="6" type="ORF">PADG_04292</name>
</gene>
<dbReference type="InterPro" id="IPR036568">
    <property type="entry name" value="GGCT-like_sf"/>
</dbReference>
<dbReference type="InterPro" id="IPR013024">
    <property type="entry name" value="GGCT-like"/>
</dbReference>
<dbReference type="eggNOG" id="ENOG502SRHS">
    <property type="taxonomic scope" value="Eukaryota"/>
</dbReference>
<keyword evidence="2" id="KW-0456">Lyase</keyword>
<reference evidence="6 7" key="1">
    <citation type="journal article" date="2011" name="PLoS Genet.">
        <title>Comparative genomic analysis of human fungal pathogens causing paracoccidioidomycosis.</title>
        <authorList>
            <person name="Desjardins C.A."/>
            <person name="Champion M.D."/>
            <person name="Holder J.W."/>
            <person name="Muszewska A."/>
            <person name="Goldberg J."/>
            <person name="Bailao A.M."/>
            <person name="Brigido M.M."/>
            <person name="Ferreira M.E."/>
            <person name="Garcia A.M."/>
            <person name="Grynberg M."/>
            <person name="Gujja S."/>
            <person name="Heiman D.I."/>
            <person name="Henn M.R."/>
            <person name="Kodira C.D."/>
            <person name="Leon-Narvaez H."/>
            <person name="Longo L.V."/>
            <person name="Ma L.J."/>
            <person name="Malavazi I."/>
            <person name="Matsuo A.L."/>
            <person name="Morais F.V."/>
            <person name="Pereira M."/>
            <person name="Rodriguez-Brito S."/>
            <person name="Sakthikumar S."/>
            <person name="Salem-Izacc S.M."/>
            <person name="Sykes S.M."/>
            <person name="Teixeira M.M."/>
            <person name="Vallejo M.C."/>
            <person name="Walter M.E."/>
            <person name="Yandava C."/>
            <person name="Young S."/>
            <person name="Zeng Q."/>
            <person name="Zucker J."/>
            <person name="Felipe M.S."/>
            <person name="Goldman G.H."/>
            <person name="Haas B.J."/>
            <person name="McEwen J.G."/>
            <person name="Nino-Vega G."/>
            <person name="Puccia R."/>
            <person name="San-Blas G."/>
            <person name="Soares C.M."/>
            <person name="Birren B.W."/>
            <person name="Cuomo C.A."/>
        </authorList>
    </citation>
    <scope>NUCLEOTIDE SEQUENCE [LARGE SCALE GENOMIC DNA]</scope>
    <source>
        <strain evidence="6 7">Pb18</strain>
    </source>
</reference>
<dbReference type="VEuPathDB" id="FungiDB:PADG_04292"/>
<dbReference type="InterPro" id="IPR017939">
    <property type="entry name" value="G-Glutamylcylcotransferase"/>
</dbReference>
<name>C1GAK6_PARBD</name>
<dbReference type="InParanoid" id="C1GAK6"/>
<keyword evidence="7" id="KW-1185">Reference proteome</keyword>
<dbReference type="PANTHER" id="PTHR12935:SF0">
    <property type="entry name" value="GAMMA-GLUTAMYLCYCLOTRANSFERASE"/>
    <property type="match status" value="1"/>
</dbReference>
<dbReference type="GeneID" id="22583445"/>
<dbReference type="EMBL" id="KN275960">
    <property type="protein sequence ID" value="EEH48208.2"/>
    <property type="molecule type" value="Genomic_DNA"/>
</dbReference>
<organism evidence="6 7">
    <name type="scientific">Paracoccidioides brasiliensis (strain Pb18)</name>
    <dbReference type="NCBI Taxonomy" id="502780"/>
    <lineage>
        <taxon>Eukaryota</taxon>
        <taxon>Fungi</taxon>
        <taxon>Dikarya</taxon>
        <taxon>Ascomycota</taxon>
        <taxon>Pezizomycotina</taxon>
        <taxon>Eurotiomycetes</taxon>
        <taxon>Eurotiomycetidae</taxon>
        <taxon>Onygenales</taxon>
        <taxon>Ajellomycetaceae</taxon>
        <taxon>Paracoccidioides</taxon>
    </lineage>
</organism>
<accession>C1GAK6</accession>
<dbReference type="RefSeq" id="XP_010759403.1">
    <property type="nucleotide sequence ID" value="XM_010761101.1"/>
</dbReference>
<protein>
    <recommendedName>
        <fullName evidence="1">gamma-glutamylcyclotransferase</fullName>
        <ecNumber evidence="1">4.3.2.9</ecNumber>
    </recommendedName>
</protein>
<feature type="binding site" evidence="4">
    <location>
        <begin position="140"/>
        <end position="145"/>
    </location>
    <ligand>
        <name>substrate</name>
    </ligand>
</feature>
<evidence type="ECO:0000256" key="4">
    <source>
        <dbReference type="PIRSR" id="PIRSR617939-2"/>
    </source>
</evidence>
<sequence length="341" mass="38554">MDAKGFEDILLEFFLVIERIKPLSRAIRDILFLYGDRGIIVSSLQDLKRGAVCRSSIFNSPGLYPHSIRKNLEKTRKARQDRKMREETSELSRSGPIAAAVVDAAPFSFTTTTTTVISEPSLDAPLKIASSPPQPNDYFYFAYGSNLSHSQMCQRCVFNPAISAKPLAIARLDRWKWFICEAGYANVLPPDSLSNPSLEADDEVVYGVLYKMTPEDEDLLDRYEGVDRSAPPTPPDGPVGRHMRPREQGKGSYNKWYVPATVVKWLDESVNLEWDEAQELTVLVYVNEYKVKEGPPKQEYIRRMNRGIREAEALGFPADANWVERVMRRFIPNGPDAGLES</sequence>
<dbReference type="PANTHER" id="PTHR12935">
    <property type="entry name" value="GAMMA-GLUTAMYLCYCLOTRANSFERASE"/>
    <property type="match status" value="1"/>
</dbReference>
<dbReference type="SUPFAM" id="SSF110857">
    <property type="entry name" value="Gamma-glutamyl cyclotransferase-like"/>
    <property type="match status" value="1"/>
</dbReference>
<dbReference type="KEGG" id="pbn:PADG_04292"/>
<dbReference type="Proteomes" id="UP000001628">
    <property type="component" value="Unassembled WGS sequence"/>
</dbReference>